<keyword evidence="1" id="KW-0479">Metal-binding</keyword>
<dbReference type="GO" id="GO:0003677">
    <property type="term" value="F:DNA binding"/>
    <property type="evidence" value="ECO:0007669"/>
    <property type="project" value="UniProtKB-KW"/>
</dbReference>
<feature type="compositionally biased region" description="Polar residues" evidence="7">
    <location>
        <begin position="13"/>
        <end position="25"/>
    </location>
</feature>
<evidence type="ECO:0000313" key="9">
    <source>
        <dbReference type="Proteomes" id="UP000462212"/>
    </source>
</evidence>
<evidence type="ECO:0000256" key="7">
    <source>
        <dbReference type="SAM" id="MobiDB-lite"/>
    </source>
</evidence>
<protein>
    <submittedName>
        <fullName evidence="8">Uncharacterized protein</fullName>
    </submittedName>
</protein>
<dbReference type="Proteomes" id="UP000462212">
    <property type="component" value="Unassembled WGS sequence"/>
</dbReference>
<keyword evidence="3" id="KW-0805">Transcription regulation</keyword>
<reference evidence="8 9" key="1">
    <citation type="submission" date="2018-05" db="EMBL/GenBank/DDBJ databases">
        <title>Genome sequencing and assembly of the regulated plant pathogen Lachnellula willkommii and related sister species for the development of diagnostic species identification markers.</title>
        <authorList>
            <person name="Giroux E."/>
            <person name="Bilodeau G."/>
        </authorList>
    </citation>
    <scope>NUCLEOTIDE SEQUENCE [LARGE SCALE GENOMIC DNA]</scope>
    <source>
        <strain evidence="8 9">CBS 197.66</strain>
    </source>
</reference>
<dbReference type="EMBL" id="QGMJ01000012">
    <property type="protein sequence ID" value="TVY45501.1"/>
    <property type="molecule type" value="Genomic_DNA"/>
</dbReference>
<evidence type="ECO:0000313" key="8">
    <source>
        <dbReference type="EMBL" id="TVY45501.1"/>
    </source>
</evidence>
<name>A0A8H8S1U5_9HELO</name>
<evidence type="ECO:0000256" key="3">
    <source>
        <dbReference type="ARBA" id="ARBA00023015"/>
    </source>
</evidence>
<gene>
    <name evidence="8" type="ORF">LSUB1_G000857</name>
</gene>
<feature type="region of interest" description="Disordered" evidence="7">
    <location>
        <begin position="1"/>
        <end position="52"/>
    </location>
</feature>
<keyword evidence="6" id="KW-0539">Nucleus</keyword>
<dbReference type="GO" id="GO:0046872">
    <property type="term" value="F:metal ion binding"/>
    <property type="evidence" value="ECO:0007669"/>
    <property type="project" value="UniProtKB-KW"/>
</dbReference>
<dbReference type="PANTHER" id="PTHR36206:SF4">
    <property type="entry name" value="HYPOTHETICAL CONSERVED PROTEIN (EUROFUNG)-RELATED"/>
    <property type="match status" value="1"/>
</dbReference>
<sequence length="525" mass="60186">MYGYEDDSLAHGSRSQSWQREASTSSDHRAILPKDHQLSRELTTPQKDPEIQNFSNEDEFRCFCFYREEVAPQLSYFSQSIWQTLLLQAGQDQDFIRHAIIAIGGLSRSTKLKGLQSTGEESPSDFNAACLYEFALLQYNQFLAGIKTHIAVATRDQGRRLAMISCLLVVCIESMQLHHQSALLHSQQGFKLIEELKNDNETPDQWNSGGISPSAPNIIEDELLQQFDRMELQVLALYDTRMGEQHQILKDEGNLSVRNMPEAFMNIDEARRHLELIMRRTFHFMAYAQADKSALLNFKEVLEDAYPKELSRALVIPNGLQVQQEMYAAENRRWSKAFEPLFRSSLKDINHLDAFQVLMMNIHSLNTTMRLNGHLSSTELIWDSFTPQMENLVEMCRTVLNHPHADIVFGEGVFTFDMGLIYPLLTPAINCRDRRIRRDALDLLGTRPWREAQWMSLVCADVARFKIETEEDGVGTEYIPEWARVRLTGLDVIEKEWKGTLHGIRGVGDSAVHIQSVRNWSGMGD</sequence>
<evidence type="ECO:0000256" key="4">
    <source>
        <dbReference type="ARBA" id="ARBA00023125"/>
    </source>
</evidence>
<dbReference type="InterPro" id="IPR052360">
    <property type="entry name" value="Transcr_Regulatory_Proteins"/>
</dbReference>
<keyword evidence="5" id="KW-0804">Transcription</keyword>
<comment type="caution">
    <text evidence="8">The sequence shown here is derived from an EMBL/GenBank/DDBJ whole genome shotgun (WGS) entry which is preliminary data.</text>
</comment>
<evidence type="ECO:0000256" key="6">
    <source>
        <dbReference type="ARBA" id="ARBA00023242"/>
    </source>
</evidence>
<organism evidence="8 9">
    <name type="scientific">Lachnellula subtilissima</name>
    <dbReference type="NCBI Taxonomy" id="602034"/>
    <lineage>
        <taxon>Eukaryota</taxon>
        <taxon>Fungi</taxon>
        <taxon>Dikarya</taxon>
        <taxon>Ascomycota</taxon>
        <taxon>Pezizomycotina</taxon>
        <taxon>Leotiomycetes</taxon>
        <taxon>Helotiales</taxon>
        <taxon>Lachnaceae</taxon>
        <taxon>Lachnellula</taxon>
    </lineage>
</organism>
<accession>A0A8H8S1U5</accession>
<keyword evidence="9" id="KW-1185">Reference proteome</keyword>
<dbReference type="PANTHER" id="PTHR36206">
    <property type="entry name" value="ASPERCRYPTIN BIOSYNTHESIS CLUSTER-SPECIFIC TRANSCRIPTION REGULATOR ATNN-RELATED"/>
    <property type="match status" value="1"/>
</dbReference>
<keyword evidence="2" id="KW-0862">Zinc</keyword>
<evidence type="ECO:0000256" key="2">
    <source>
        <dbReference type="ARBA" id="ARBA00022833"/>
    </source>
</evidence>
<evidence type="ECO:0000256" key="5">
    <source>
        <dbReference type="ARBA" id="ARBA00023163"/>
    </source>
</evidence>
<keyword evidence="4" id="KW-0238">DNA-binding</keyword>
<evidence type="ECO:0000256" key="1">
    <source>
        <dbReference type="ARBA" id="ARBA00022723"/>
    </source>
</evidence>
<dbReference type="AlphaFoldDB" id="A0A8H8S1U5"/>
<proteinExistence type="predicted"/>
<dbReference type="OrthoDB" id="3172332at2759"/>
<feature type="compositionally biased region" description="Basic and acidic residues" evidence="7">
    <location>
        <begin position="26"/>
        <end position="39"/>
    </location>
</feature>